<dbReference type="InterPro" id="IPR000653">
    <property type="entry name" value="DegT/StrS_aminotransferase"/>
</dbReference>
<dbReference type="EMBL" id="BOPB01000011">
    <property type="protein sequence ID" value="GIJ21882.1"/>
    <property type="molecule type" value="Genomic_DNA"/>
</dbReference>
<dbReference type="InterPro" id="IPR015424">
    <property type="entry name" value="PyrdxlP-dep_Trfase"/>
</dbReference>
<organism evidence="3 4">
    <name type="scientific">Micromonospora lutea</name>
    <dbReference type="NCBI Taxonomy" id="419825"/>
    <lineage>
        <taxon>Bacteria</taxon>
        <taxon>Bacillati</taxon>
        <taxon>Actinomycetota</taxon>
        <taxon>Actinomycetes</taxon>
        <taxon>Micromonosporales</taxon>
        <taxon>Micromonosporaceae</taxon>
        <taxon>Micromonospora</taxon>
    </lineage>
</organism>
<dbReference type="SUPFAM" id="SSF53383">
    <property type="entry name" value="PLP-dependent transferases"/>
    <property type="match status" value="1"/>
</dbReference>
<dbReference type="Gene3D" id="3.40.640.10">
    <property type="entry name" value="Type I PLP-dependent aspartate aminotransferase-like (Major domain)"/>
    <property type="match status" value="1"/>
</dbReference>
<gene>
    <name evidence="3" type="ORF">Vlu01_25060</name>
</gene>
<evidence type="ECO:0000313" key="3">
    <source>
        <dbReference type="EMBL" id="GIJ21882.1"/>
    </source>
</evidence>
<dbReference type="PIRSF" id="PIRSF000390">
    <property type="entry name" value="PLP_StrS"/>
    <property type="match status" value="1"/>
</dbReference>
<evidence type="ECO:0000256" key="2">
    <source>
        <dbReference type="RuleBase" id="RU004508"/>
    </source>
</evidence>
<name>A0ABQ4IVC9_9ACTN</name>
<protein>
    <submittedName>
        <fullName evidence="3">Uncharacterized protein</fullName>
    </submittedName>
</protein>
<evidence type="ECO:0000256" key="1">
    <source>
        <dbReference type="ARBA" id="ARBA00001933"/>
    </source>
</evidence>
<comment type="similarity">
    <text evidence="2">Belongs to the DegT/DnrJ/EryC1 family.</text>
</comment>
<dbReference type="PANTHER" id="PTHR30244:SF34">
    <property type="entry name" value="DTDP-4-AMINO-4,6-DIDEOXYGALACTOSE TRANSAMINASE"/>
    <property type="match status" value="1"/>
</dbReference>
<dbReference type="Proteomes" id="UP000643165">
    <property type="component" value="Unassembled WGS sequence"/>
</dbReference>
<dbReference type="InterPro" id="IPR015422">
    <property type="entry name" value="PyrdxlP-dep_Trfase_small"/>
</dbReference>
<accession>A0ABQ4IVC9</accession>
<dbReference type="Pfam" id="PF01041">
    <property type="entry name" value="DegT_DnrJ_EryC1"/>
    <property type="match status" value="1"/>
</dbReference>
<dbReference type="PANTHER" id="PTHR30244">
    <property type="entry name" value="TRANSAMINASE"/>
    <property type="match status" value="1"/>
</dbReference>
<evidence type="ECO:0000313" key="4">
    <source>
        <dbReference type="Proteomes" id="UP000643165"/>
    </source>
</evidence>
<reference evidence="3 4" key="1">
    <citation type="submission" date="2021-01" db="EMBL/GenBank/DDBJ databases">
        <title>Whole genome shotgun sequence of Verrucosispora lutea NBRC 106530.</title>
        <authorList>
            <person name="Komaki H."/>
            <person name="Tamura T."/>
        </authorList>
    </citation>
    <scope>NUCLEOTIDE SEQUENCE [LARGE SCALE GENOMIC DNA]</scope>
    <source>
        <strain evidence="3 4">NBRC 106530</strain>
    </source>
</reference>
<keyword evidence="2" id="KW-0663">Pyridoxal phosphate</keyword>
<proteinExistence type="inferred from homology"/>
<keyword evidence="4" id="KW-1185">Reference proteome</keyword>
<dbReference type="Gene3D" id="3.90.1150.10">
    <property type="entry name" value="Aspartate Aminotransferase, domain 1"/>
    <property type="match status" value="1"/>
</dbReference>
<sequence>MSQVLASEQLWRGNGAGWGGPQGAQGGAFADRLEDSFGQRLGLPYVHAVNSGTSANEAAIASLGLEPGDEVICPAASPIFVPLAVVALGCIPVFADVCPETLLLDAGDVEKRITEKTRAVVVVHLWGMPAPIRQIMTLAERFGLRVVEDCAQAFGTFVDGRQVGTFGHAACFSLQQSKHISSGEGGIFATRDAEGYARAVLYSNSGIPSFRFGVTPPGVADERARGHVRFGHNHRISELQAAVAVAQLAQLDGFIARRAELVSLIESHLALREDSVRGPATSPGCSISYWKYPLIVPPGRGWYTGISYLEPVFQEMDKRRVTPFGLPLPSYVRYEDGQCPGAEEGALRIRSVSVHHSLSDDDLCKILNDCVADL</sequence>
<comment type="cofactor">
    <cofactor evidence="1">
        <name>pyridoxal 5'-phosphate</name>
        <dbReference type="ChEBI" id="CHEBI:597326"/>
    </cofactor>
</comment>
<comment type="caution">
    <text evidence="3">The sequence shown here is derived from an EMBL/GenBank/DDBJ whole genome shotgun (WGS) entry which is preliminary data.</text>
</comment>
<dbReference type="InterPro" id="IPR015421">
    <property type="entry name" value="PyrdxlP-dep_Trfase_major"/>
</dbReference>
<dbReference type="RefSeq" id="WP_203997999.1">
    <property type="nucleotide sequence ID" value="NZ_BOPB01000011.1"/>
</dbReference>